<dbReference type="InterPro" id="IPR032867">
    <property type="entry name" value="DYW_dom"/>
</dbReference>
<evidence type="ECO:0000256" key="2">
    <source>
        <dbReference type="ARBA" id="ARBA00022737"/>
    </source>
</evidence>
<evidence type="ECO:0000256" key="1">
    <source>
        <dbReference type="ARBA" id="ARBA00006643"/>
    </source>
</evidence>
<keyword evidence="4" id="KW-0812">Transmembrane</keyword>
<feature type="transmembrane region" description="Helical" evidence="4">
    <location>
        <begin position="863"/>
        <end position="882"/>
    </location>
</feature>
<dbReference type="InterPro" id="IPR046848">
    <property type="entry name" value="E_motif"/>
</dbReference>
<feature type="repeat" description="PPR" evidence="3">
    <location>
        <begin position="589"/>
        <end position="623"/>
    </location>
</feature>
<dbReference type="Proteomes" id="UP000685013">
    <property type="component" value="Chromosome 1"/>
</dbReference>
<keyword evidence="4" id="KW-0472">Membrane</keyword>
<keyword evidence="2" id="KW-0677">Repeat</keyword>
<dbReference type="GO" id="GO:0009451">
    <property type="term" value="P:RNA modification"/>
    <property type="evidence" value="ECO:0007669"/>
    <property type="project" value="InterPro"/>
</dbReference>
<organism evidence="6 7">
    <name type="scientific">Cucurbita argyrosperma subsp. sororia</name>
    <dbReference type="NCBI Taxonomy" id="37648"/>
    <lineage>
        <taxon>Eukaryota</taxon>
        <taxon>Viridiplantae</taxon>
        <taxon>Streptophyta</taxon>
        <taxon>Embryophyta</taxon>
        <taxon>Tracheophyta</taxon>
        <taxon>Spermatophyta</taxon>
        <taxon>Magnoliopsida</taxon>
        <taxon>eudicotyledons</taxon>
        <taxon>Gunneridae</taxon>
        <taxon>Pentapetalae</taxon>
        <taxon>rosids</taxon>
        <taxon>fabids</taxon>
        <taxon>Cucurbitales</taxon>
        <taxon>Cucurbitaceae</taxon>
        <taxon>Cucurbiteae</taxon>
        <taxon>Cucurbita</taxon>
    </lineage>
</organism>
<feature type="transmembrane region" description="Helical" evidence="4">
    <location>
        <begin position="760"/>
        <end position="780"/>
    </location>
</feature>
<feature type="transmembrane region" description="Helical" evidence="4">
    <location>
        <begin position="792"/>
        <end position="809"/>
    </location>
</feature>
<dbReference type="Pfam" id="PF12854">
    <property type="entry name" value="PPR_1"/>
    <property type="match status" value="1"/>
</dbReference>
<dbReference type="PANTHER" id="PTHR47926">
    <property type="entry name" value="PENTATRICOPEPTIDE REPEAT-CONTAINING PROTEIN"/>
    <property type="match status" value="1"/>
</dbReference>
<comment type="similarity">
    <text evidence="1">Belongs to the PPR family. PCMP-H subfamily.</text>
</comment>
<feature type="repeat" description="PPR" evidence="3">
    <location>
        <begin position="64"/>
        <end position="98"/>
    </location>
</feature>
<dbReference type="InterPro" id="IPR046960">
    <property type="entry name" value="PPR_At4g14850-like_plant"/>
</dbReference>
<sequence>MYDLVAIATKISNISQLRQLHAHLVLNSLQSQNYWVSLLLTICTRLHAHPSYAASIFTSSPYPNASVYSCMLKYYSRMGAHDEVVSLFRCMQCLDLRPHPSVYIYLIKLAGKSGNLFHASVLKLGHIDDHFIRNAVLDMYAKYGQVDLARKLFEQMPNRTLADWNSMISGCWNSGNEADAVMLFNMMPDRNTISWTAMVTGYAKRRDLESARRYFDEMPEKSVVSWNAMLSAYAQNECAEEALKLFHRMLKEGITPDDTTWVAAISSCSSIGNPNLADSLLAKINQKHVILNNYVKTALLDMHAKFGNLEIARRIFDELGGQRNAVTWNVMISAYTRAGKLSLARELFDNMPKRDVVSWNSMIAGYAQNGESAMSIHLFREMIDCTDIQPDEVTIASVLSACGHIGALKFSYWVLNIVQEKNIKFGISGFNSLIFMYSKCGNVVDAHRIFQNMGTKDVVTFNTLISGFAANGHGKDAIKLLLTMEEEGIEPDHVTYIGVLTACSHAGMLKEGKNIFKSIKAPTVDHYACMVDLLGRAGELDEAKILIESMPMKPHAGVYGSLLNGSRIHKRVELGELAANKLLELEPQNPGNYILLSNIYASAGRWEDVRQVREKMRKGGVKKSVGMSWVEYKGQIHNFTVGDRSHEWSKDIYRLLAELERKMKRVGFVTDKSCALRDVEEEEKEEMLGTHSEKLAICFALLVSEVGTPIRVVKNLRILKGYVLAMITGKLAKSKFMDKIHLHKERLSEYDTLGTSVKAALVYLGTALVKLVCLATFLNVSENDSFDLYQELLKALIGLIDVAGLYFALTQLTYRNISQNHKFQAVGLGWAFADSVLHRLAPLWIGARGLEFTWDYILQGLEANANLVLSISLAALGSLMWLRKNKPKALIPIIYICALIVATMPSITSYLRRGMGWHFPKVVGFELFTSLAMAFISWQLFSACQRPSV</sequence>
<feature type="domain" description="DYW" evidence="5">
    <location>
        <begin position="667"/>
        <end position="720"/>
    </location>
</feature>
<dbReference type="FunFam" id="1.25.40.10:FF:000596">
    <property type="entry name" value="Pentatricopeptide repeat-containing protein, mitochondrial"/>
    <property type="match status" value="1"/>
</dbReference>
<protein>
    <submittedName>
        <fullName evidence="6">Pentatricopeptide repeat-containing protein</fullName>
    </submittedName>
</protein>
<dbReference type="PANTHER" id="PTHR47926:SF373">
    <property type="entry name" value="TETRATRICOPEPTIDE-LIKE HELICAL DOMAIN SUPERFAMILY, DYW DOMAIN-CONTAINING PROTEIN"/>
    <property type="match status" value="1"/>
</dbReference>
<dbReference type="Pfam" id="PF14432">
    <property type="entry name" value="DYW_deaminase"/>
    <property type="match status" value="1"/>
</dbReference>
<accession>A0AAV6P786</accession>
<feature type="transmembrane region" description="Helical" evidence="4">
    <location>
        <begin position="889"/>
        <end position="911"/>
    </location>
</feature>
<feature type="repeat" description="PPR" evidence="3">
    <location>
        <begin position="457"/>
        <end position="491"/>
    </location>
</feature>
<feature type="transmembrane region" description="Helical" evidence="4">
    <location>
        <begin position="923"/>
        <end position="941"/>
    </location>
</feature>
<evidence type="ECO:0000259" key="5">
    <source>
        <dbReference type="Pfam" id="PF14432"/>
    </source>
</evidence>
<proteinExistence type="inferred from homology"/>
<reference evidence="6 7" key="1">
    <citation type="journal article" date="2021" name="Hortic Res">
        <title>The domestication of Cucurbita argyrosperma as revealed by the genome of its wild relative.</title>
        <authorList>
            <person name="Barrera-Redondo J."/>
            <person name="Sanchez-de la Vega G."/>
            <person name="Aguirre-Liguori J.A."/>
            <person name="Castellanos-Morales G."/>
            <person name="Gutierrez-Guerrero Y.T."/>
            <person name="Aguirre-Dugua X."/>
            <person name="Aguirre-Planter E."/>
            <person name="Tenaillon M.I."/>
            <person name="Lira-Saade R."/>
            <person name="Eguiarte L.E."/>
        </authorList>
    </citation>
    <scope>NUCLEOTIDE SEQUENCE [LARGE SCALE GENOMIC DNA]</scope>
    <source>
        <strain evidence="6">JBR-2021</strain>
    </source>
</reference>
<dbReference type="Pfam" id="PF13041">
    <property type="entry name" value="PPR_2"/>
    <property type="match status" value="3"/>
</dbReference>
<feature type="repeat" description="PPR" evidence="3">
    <location>
        <begin position="129"/>
        <end position="163"/>
    </location>
</feature>
<keyword evidence="4" id="KW-1133">Transmembrane helix</keyword>
<dbReference type="InterPro" id="IPR002885">
    <property type="entry name" value="PPR_rpt"/>
</dbReference>
<dbReference type="NCBIfam" id="TIGR00756">
    <property type="entry name" value="PPR"/>
    <property type="match status" value="6"/>
</dbReference>
<dbReference type="PROSITE" id="PS51375">
    <property type="entry name" value="PPR"/>
    <property type="match status" value="7"/>
</dbReference>
<gene>
    <name evidence="6" type="primary">PCMP-A4</name>
    <name evidence="6" type="ORF">SDJN03_01851</name>
</gene>
<evidence type="ECO:0000313" key="7">
    <source>
        <dbReference type="Proteomes" id="UP000685013"/>
    </source>
</evidence>
<feature type="repeat" description="PPR" evidence="3">
    <location>
        <begin position="324"/>
        <end position="358"/>
    </location>
</feature>
<feature type="repeat" description="PPR" evidence="3">
    <location>
        <begin position="191"/>
        <end position="221"/>
    </location>
</feature>
<evidence type="ECO:0000256" key="3">
    <source>
        <dbReference type="PROSITE-ProRule" id="PRU00708"/>
    </source>
</evidence>
<dbReference type="FunFam" id="1.25.40.10:FF:000442">
    <property type="entry name" value="Pentatricopeptide repeat-containing protein At3g49710"/>
    <property type="match status" value="1"/>
</dbReference>
<dbReference type="AlphaFoldDB" id="A0AAV6P786"/>
<dbReference type="Pfam" id="PF09767">
    <property type="entry name" value="DUF2053"/>
    <property type="match status" value="1"/>
</dbReference>
<dbReference type="FunFam" id="1.25.40.10:FF:000366">
    <property type="entry name" value="Pentatricopeptide (PPR) repeat-containing protein"/>
    <property type="match status" value="1"/>
</dbReference>
<dbReference type="EMBL" id="JAGKQH010000001">
    <property type="protein sequence ID" value="KAG6608509.1"/>
    <property type="molecule type" value="Genomic_DNA"/>
</dbReference>
<comment type="caution">
    <text evidence="6">The sequence shown here is derived from an EMBL/GenBank/DDBJ whole genome shotgun (WGS) entry which is preliminary data.</text>
</comment>
<evidence type="ECO:0000256" key="4">
    <source>
        <dbReference type="SAM" id="Phobius"/>
    </source>
</evidence>
<dbReference type="FunFam" id="1.25.40.10:FF:000031">
    <property type="entry name" value="Pentatricopeptide repeat-containing protein mitochondrial"/>
    <property type="match status" value="1"/>
</dbReference>
<feature type="non-terminal residue" evidence="6">
    <location>
        <position position="1"/>
    </location>
</feature>
<dbReference type="GO" id="GO:0003723">
    <property type="term" value="F:RNA binding"/>
    <property type="evidence" value="ECO:0007669"/>
    <property type="project" value="InterPro"/>
</dbReference>
<dbReference type="Pfam" id="PF20431">
    <property type="entry name" value="E_motif"/>
    <property type="match status" value="1"/>
</dbReference>
<dbReference type="GO" id="GO:0008270">
    <property type="term" value="F:zinc ion binding"/>
    <property type="evidence" value="ECO:0007669"/>
    <property type="project" value="InterPro"/>
</dbReference>
<keyword evidence="7" id="KW-1185">Reference proteome</keyword>
<name>A0AAV6P786_9ROSI</name>
<evidence type="ECO:0000313" key="6">
    <source>
        <dbReference type="EMBL" id="KAG6608509.1"/>
    </source>
</evidence>
<feature type="repeat" description="PPR" evidence="3">
    <location>
        <begin position="222"/>
        <end position="256"/>
    </location>
</feature>
<dbReference type="Pfam" id="PF01535">
    <property type="entry name" value="PPR"/>
    <property type="match status" value="4"/>
</dbReference>
<dbReference type="InterPro" id="IPR019164">
    <property type="entry name" value="TMEM147"/>
</dbReference>